<protein>
    <submittedName>
        <fullName evidence="7">Acyl-ACP--UDP-N-acetylglucosamine O-acyltransferase</fullName>
        <ecNumber evidence="7">2.3.1.129</ecNumber>
    </submittedName>
</protein>
<dbReference type="Proteomes" id="UP001275932">
    <property type="component" value="Unassembled WGS sequence"/>
</dbReference>
<dbReference type="EMBL" id="JALBUT010000004">
    <property type="protein sequence ID" value="MDX8415468.1"/>
    <property type="molecule type" value="Genomic_DNA"/>
</dbReference>
<evidence type="ECO:0000313" key="7">
    <source>
        <dbReference type="EMBL" id="MDX8415468.1"/>
    </source>
</evidence>
<reference evidence="7 8" key="1">
    <citation type="submission" date="2022-03" db="EMBL/GenBank/DDBJ databases">
        <title>Novel taxa within the pig intestine.</title>
        <authorList>
            <person name="Wylensek D."/>
            <person name="Bishof K."/>
            <person name="Afrizal A."/>
            <person name="Clavel T."/>
        </authorList>
    </citation>
    <scope>NUCLEOTIDE SEQUENCE [LARGE SCALE GENOMIC DNA]</scope>
    <source>
        <strain evidence="7 8">CLA-KB-P66</strain>
    </source>
</reference>
<evidence type="ECO:0000259" key="6">
    <source>
        <dbReference type="Pfam" id="PF13720"/>
    </source>
</evidence>
<evidence type="ECO:0000256" key="5">
    <source>
        <dbReference type="ARBA" id="ARBA00023315"/>
    </source>
</evidence>
<name>A0ABU4WI74_9BACT</name>
<dbReference type="EC" id="2.3.1.129" evidence="7"/>
<proteinExistence type="predicted"/>
<organism evidence="7 8">
    <name type="scientific">Intestinicryptomonas porci</name>
    <dbReference type="NCBI Taxonomy" id="2926320"/>
    <lineage>
        <taxon>Bacteria</taxon>
        <taxon>Pseudomonadati</taxon>
        <taxon>Verrucomicrobiota</taxon>
        <taxon>Opitutia</taxon>
        <taxon>Opitutales</taxon>
        <taxon>Intestinicryptomonaceae</taxon>
        <taxon>Intestinicryptomonas</taxon>
    </lineage>
</organism>
<dbReference type="RefSeq" id="WP_370396916.1">
    <property type="nucleotide sequence ID" value="NZ_JALBUT010000004.1"/>
</dbReference>
<evidence type="ECO:0000256" key="3">
    <source>
        <dbReference type="ARBA" id="ARBA00022679"/>
    </source>
</evidence>
<dbReference type="SUPFAM" id="SSF51161">
    <property type="entry name" value="Trimeric LpxA-like enzymes"/>
    <property type="match status" value="1"/>
</dbReference>
<dbReference type="NCBIfam" id="NF003657">
    <property type="entry name" value="PRK05289.1"/>
    <property type="match status" value="1"/>
</dbReference>
<keyword evidence="5 7" id="KW-0012">Acyltransferase</keyword>
<keyword evidence="3 7" id="KW-0808">Transferase</keyword>
<dbReference type="InterPro" id="IPR010137">
    <property type="entry name" value="Lipid_A_LpxA"/>
</dbReference>
<accession>A0ABU4WI74</accession>
<sequence length="258" mass="28025">MPKIHPTAIIEDGAKLADDVEIGAYAYIGSEVELGAGTIIAHHATVDGFTKMGKNNQVFPYAFIGGKTNDLKYKGGKTGLVIGDNNVFREYTTAHLATADNTFTTIGNNNLFIAYSHVAHDCVVGNFVIMSAHTALGGHVRVDDHAVIGWNAGLHQFSRVGEYSMLGGCSKGSKDIPPFMMSDGFPAVPCSINKLNMQRNNFSEEEINLAFYAFKTIYKRGLSRKHAIAALEEHPQAQTSRVLKSIIAFAKEPSQRGF</sequence>
<dbReference type="CDD" id="cd03351">
    <property type="entry name" value="LbH_UDP-GlcNAc_AT"/>
    <property type="match status" value="1"/>
</dbReference>
<dbReference type="PANTHER" id="PTHR43480:SF1">
    <property type="entry name" value="ACYL-[ACYL-CARRIER-PROTEIN]--UDP-N-ACETYLGLUCOSAMINE O-ACYLTRANSFERASE, MITOCHONDRIAL-RELATED"/>
    <property type="match status" value="1"/>
</dbReference>
<dbReference type="GO" id="GO:0008780">
    <property type="term" value="F:acyl-[acyl-carrier-protein]-UDP-N-acetylglucosamine O-acyltransferase activity"/>
    <property type="evidence" value="ECO:0007669"/>
    <property type="project" value="UniProtKB-EC"/>
</dbReference>
<dbReference type="Gene3D" id="2.160.10.10">
    <property type="entry name" value="Hexapeptide repeat proteins"/>
    <property type="match status" value="1"/>
</dbReference>
<evidence type="ECO:0000313" key="8">
    <source>
        <dbReference type="Proteomes" id="UP001275932"/>
    </source>
</evidence>
<dbReference type="Pfam" id="PF13720">
    <property type="entry name" value="Acetyltransf_11"/>
    <property type="match status" value="1"/>
</dbReference>
<dbReference type="Pfam" id="PF00132">
    <property type="entry name" value="Hexapep"/>
    <property type="match status" value="1"/>
</dbReference>
<dbReference type="PIRSF" id="PIRSF000456">
    <property type="entry name" value="UDP-GlcNAc_acltr"/>
    <property type="match status" value="1"/>
</dbReference>
<dbReference type="InterPro" id="IPR029098">
    <property type="entry name" value="Acetyltransf_C"/>
</dbReference>
<dbReference type="InterPro" id="IPR001451">
    <property type="entry name" value="Hexapep"/>
</dbReference>
<dbReference type="NCBIfam" id="TIGR01852">
    <property type="entry name" value="lipid_A_lpxA"/>
    <property type="match status" value="1"/>
</dbReference>
<dbReference type="Gene3D" id="1.20.1180.10">
    <property type="entry name" value="Udp N-acetylglucosamine O-acyltransferase, C-terminal domain"/>
    <property type="match status" value="1"/>
</dbReference>
<feature type="domain" description="UDP N-acetylglucosamine O-acyltransferase C-terminal" evidence="6">
    <location>
        <begin position="175"/>
        <end position="257"/>
    </location>
</feature>
<dbReference type="InterPro" id="IPR037157">
    <property type="entry name" value="Acetyltransf_C_sf"/>
</dbReference>
<dbReference type="InterPro" id="IPR011004">
    <property type="entry name" value="Trimer_LpxA-like_sf"/>
</dbReference>
<keyword evidence="8" id="KW-1185">Reference proteome</keyword>
<evidence type="ECO:0000256" key="4">
    <source>
        <dbReference type="ARBA" id="ARBA00023098"/>
    </source>
</evidence>
<keyword evidence="1" id="KW-0444">Lipid biosynthesis</keyword>
<evidence type="ECO:0000256" key="2">
    <source>
        <dbReference type="ARBA" id="ARBA00022556"/>
    </source>
</evidence>
<keyword evidence="2" id="KW-0441">Lipid A biosynthesis</keyword>
<comment type="caution">
    <text evidence="7">The sequence shown here is derived from an EMBL/GenBank/DDBJ whole genome shotgun (WGS) entry which is preliminary data.</text>
</comment>
<gene>
    <name evidence="7" type="primary">lpxA</name>
    <name evidence="7" type="ORF">MOX91_04640</name>
</gene>
<keyword evidence="4" id="KW-0443">Lipid metabolism</keyword>
<dbReference type="PANTHER" id="PTHR43480">
    <property type="entry name" value="ACYL-[ACYL-CARRIER-PROTEIN]--UDP-N-ACETYLGLUCOSAMINE O-ACYLTRANSFERASE"/>
    <property type="match status" value="1"/>
</dbReference>
<evidence type="ECO:0000256" key="1">
    <source>
        <dbReference type="ARBA" id="ARBA00022516"/>
    </source>
</evidence>